<dbReference type="InterPro" id="IPR036249">
    <property type="entry name" value="Thioredoxin-like_sf"/>
</dbReference>
<evidence type="ECO:0000313" key="10">
    <source>
        <dbReference type="Proteomes" id="UP000078070"/>
    </source>
</evidence>
<keyword evidence="2 7" id="KW-0732">Signal</keyword>
<dbReference type="Gene3D" id="3.40.30.10">
    <property type="entry name" value="Glutaredoxin"/>
    <property type="match status" value="1"/>
</dbReference>
<dbReference type="AlphaFoldDB" id="A0A1A9F4F1"/>
<dbReference type="EMBL" id="CP015839">
    <property type="protein sequence ID" value="ANG64952.1"/>
    <property type="molecule type" value="Genomic_DNA"/>
</dbReference>
<feature type="signal peptide" evidence="7">
    <location>
        <begin position="1"/>
        <end position="20"/>
    </location>
</feature>
<feature type="disulfide bond" description="Redox-active" evidence="6">
    <location>
        <begin position="57"/>
        <end position="60"/>
    </location>
</feature>
<dbReference type="CDD" id="cd03019">
    <property type="entry name" value="DsbA_DsbA"/>
    <property type="match status" value="1"/>
</dbReference>
<sequence length="210" mass="23903">MIRKFCVGLVALMLSLTVWAAEAEPFQDGVQYETLPFAVKTADPARVEVTEMFGYLCPHCNSFEPLVAGWHKRQNADVQFVRVPVVFGRSWEPFARAYYTAELMDVVDKSHQQMFDAIHLNKQRFSKPEDMVEFYGKLGVDREKFGKLMNSFAVNTKLNQGESKARSYEITGVPTMVVNGKYRVTAASAGGHRQMLEVVDYLVEKERKSM</sequence>
<feature type="chain" id="PRO_5008386710" description="Thiol:disulfide interchange protein" evidence="7">
    <location>
        <begin position="21"/>
        <end position="210"/>
    </location>
</feature>
<gene>
    <name evidence="9" type="ORF">A8C75_22380</name>
</gene>
<dbReference type="Pfam" id="PF01323">
    <property type="entry name" value="DSBA"/>
    <property type="match status" value="1"/>
</dbReference>
<evidence type="ECO:0000256" key="6">
    <source>
        <dbReference type="PIRSR" id="PIRSR001488-1"/>
    </source>
</evidence>
<dbReference type="Proteomes" id="UP000078070">
    <property type="component" value="Chromosome"/>
</dbReference>
<keyword evidence="10" id="KW-1185">Reference proteome</keyword>
<evidence type="ECO:0000256" key="3">
    <source>
        <dbReference type="ARBA" id="ARBA00023157"/>
    </source>
</evidence>
<comment type="subcellular location">
    <subcellularLocation>
        <location evidence="5">Periplasm</location>
    </subcellularLocation>
</comment>
<dbReference type="InterPro" id="IPR001853">
    <property type="entry name" value="DSBA-like_thioredoxin_dom"/>
</dbReference>
<dbReference type="SUPFAM" id="SSF52833">
    <property type="entry name" value="Thioredoxin-like"/>
    <property type="match status" value="1"/>
</dbReference>
<protein>
    <recommendedName>
        <fullName evidence="5">Thiol:disulfide interchange protein</fullName>
    </recommendedName>
</protein>
<dbReference type="KEGG" id="mars:A8C75_22380"/>
<dbReference type="GO" id="GO:0042597">
    <property type="term" value="C:periplasmic space"/>
    <property type="evidence" value="ECO:0007669"/>
    <property type="project" value="UniProtKB-SubCell"/>
</dbReference>
<reference evidence="10" key="1">
    <citation type="submission" date="2016-05" db="EMBL/GenBank/DDBJ databases">
        <authorList>
            <person name="Baek K."/>
            <person name="Yang S.-J."/>
        </authorList>
    </citation>
    <scope>NUCLEOTIDE SEQUENCE [LARGE SCALE GENOMIC DNA]</scope>
    <source>
        <strain evidence="10">ST58-10</strain>
    </source>
</reference>
<dbReference type="PANTHER" id="PTHR35891">
    <property type="entry name" value="THIOL:DISULFIDE INTERCHANGE PROTEIN DSBA"/>
    <property type="match status" value="1"/>
</dbReference>
<evidence type="ECO:0000259" key="8">
    <source>
        <dbReference type="Pfam" id="PF01323"/>
    </source>
</evidence>
<name>A0A1A9F4F1_9GAMM</name>
<proteinExistence type="inferred from homology"/>
<evidence type="ECO:0000256" key="1">
    <source>
        <dbReference type="ARBA" id="ARBA00005791"/>
    </source>
</evidence>
<organism evidence="9 10">
    <name type="scientific">Marinobacterium aestuarii</name>
    <dbReference type="NCBI Taxonomy" id="1821621"/>
    <lineage>
        <taxon>Bacteria</taxon>
        <taxon>Pseudomonadati</taxon>
        <taxon>Pseudomonadota</taxon>
        <taxon>Gammaproteobacteria</taxon>
        <taxon>Oceanospirillales</taxon>
        <taxon>Oceanospirillaceae</taxon>
        <taxon>Marinobacterium</taxon>
    </lineage>
</organism>
<reference evidence="9 10" key="2">
    <citation type="journal article" date="2018" name="Int. J. Syst. Evol. Microbiol.">
        <title>Marinobacterium aestuarii sp. nov., a benzene-degrading marine bacterium isolated from estuary sediment.</title>
        <authorList>
            <person name="Bae S.S."/>
            <person name="Jung J."/>
            <person name="Chung D."/>
            <person name="Baek K."/>
        </authorList>
    </citation>
    <scope>NUCLEOTIDE SEQUENCE [LARGE SCALE GENOMIC DNA]</scope>
    <source>
        <strain evidence="9 10">ST58-10</strain>
    </source>
</reference>
<dbReference type="OrthoDB" id="9784896at2"/>
<evidence type="ECO:0000256" key="7">
    <source>
        <dbReference type="SAM" id="SignalP"/>
    </source>
</evidence>
<dbReference type="PIRSF" id="PIRSF001488">
    <property type="entry name" value="Tdi_protein"/>
    <property type="match status" value="1"/>
</dbReference>
<dbReference type="PANTHER" id="PTHR35891:SF2">
    <property type="entry name" value="THIOL:DISULFIDE INTERCHANGE PROTEIN DSBA"/>
    <property type="match status" value="1"/>
</dbReference>
<dbReference type="InterPro" id="IPR050824">
    <property type="entry name" value="Thiol_disulfide_DsbA"/>
</dbReference>
<evidence type="ECO:0000256" key="2">
    <source>
        <dbReference type="ARBA" id="ARBA00022729"/>
    </source>
</evidence>
<dbReference type="RefSeq" id="WP_067386702.1">
    <property type="nucleotide sequence ID" value="NZ_CP015839.1"/>
</dbReference>
<dbReference type="InterPro" id="IPR023205">
    <property type="entry name" value="DsbA/DsbL"/>
</dbReference>
<comment type="similarity">
    <text evidence="1">Belongs to the thioredoxin family. DsbA subfamily.</text>
</comment>
<keyword evidence="4" id="KW-0676">Redox-active center</keyword>
<dbReference type="STRING" id="1821621.A8C75_22380"/>
<evidence type="ECO:0000313" key="9">
    <source>
        <dbReference type="EMBL" id="ANG64952.1"/>
    </source>
</evidence>
<keyword evidence="5" id="KW-0574">Periplasm</keyword>
<evidence type="ECO:0000256" key="4">
    <source>
        <dbReference type="ARBA" id="ARBA00023284"/>
    </source>
</evidence>
<feature type="domain" description="DSBA-like thioredoxin" evidence="8">
    <location>
        <begin position="88"/>
        <end position="187"/>
    </location>
</feature>
<dbReference type="GO" id="GO:0016491">
    <property type="term" value="F:oxidoreductase activity"/>
    <property type="evidence" value="ECO:0007669"/>
    <property type="project" value="InterPro"/>
</dbReference>
<accession>A0A1A9F4F1</accession>
<evidence type="ECO:0000256" key="5">
    <source>
        <dbReference type="PIRNR" id="PIRNR001488"/>
    </source>
</evidence>
<keyword evidence="3 5" id="KW-1015">Disulfide bond</keyword>